<evidence type="ECO:0000256" key="6">
    <source>
        <dbReference type="ARBA" id="ARBA00023136"/>
    </source>
</evidence>
<feature type="domain" description="Major facilitator superfamily (MFS) profile" evidence="8">
    <location>
        <begin position="1"/>
        <end position="68"/>
    </location>
</feature>
<dbReference type="Pfam" id="PF00083">
    <property type="entry name" value="Sugar_tr"/>
    <property type="match status" value="1"/>
</dbReference>
<evidence type="ECO:0000259" key="8">
    <source>
        <dbReference type="PROSITE" id="PS50850"/>
    </source>
</evidence>
<dbReference type="SUPFAM" id="SSF103473">
    <property type="entry name" value="MFS general substrate transporter"/>
    <property type="match status" value="1"/>
</dbReference>
<reference evidence="9" key="1">
    <citation type="submission" date="2018-11" db="EMBL/GenBank/DDBJ databases">
        <authorList>
            <person name="Grassa J C."/>
        </authorList>
    </citation>
    <scope>NUCLEOTIDE SEQUENCE [LARGE SCALE GENOMIC DNA]</scope>
</reference>
<evidence type="ECO:0000256" key="4">
    <source>
        <dbReference type="ARBA" id="ARBA00022692"/>
    </source>
</evidence>
<dbReference type="GO" id="GO:0016020">
    <property type="term" value="C:membrane"/>
    <property type="evidence" value="ECO:0007669"/>
    <property type="project" value="UniProtKB-SubCell"/>
</dbReference>
<dbReference type="PANTHER" id="PTHR23500:SF605">
    <property type="entry name" value="MAJOR FACILITATOR SUPERFAMILY (MFS) PROFILE DOMAIN-CONTAINING PROTEIN"/>
    <property type="match status" value="1"/>
</dbReference>
<dbReference type="PANTHER" id="PTHR23500">
    <property type="entry name" value="SOLUTE CARRIER FAMILY 2, FACILITATED GLUCOSE TRANSPORTER"/>
    <property type="match status" value="1"/>
</dbReference>
<keyword evidence="5 7" id="KW-1133">Transmembrane helix</keyword>
<evidence type="ECO:0000256" key="5">
    <source>
        <dbReference type="ARBA" id="ARBA00022989"/>
    </source>
</evidence>
<dbReference type="InterPro" id="IPR036259">
    <property type="entry name" value="MFS_trans_sf"/>
</dbReference>
<proteinExistence type="inferred from homology"/>
<keyword evidence="3" id="KW-0813">Transport</keyword>
<keyword evidence="4 7" id="KW-0812">Transmembrane</keyword>
<evidence type="ECO:0000313" key="10">
    <source>
        <dbReference type="Proteomes" id="UP000596661"/>
    </source>
</evidence>
<evidence type="ECO:0000256" key="7">
    <source>
        <dbReference type="SAM" id="Phobius"/>
    </source>
</evidence>
<comment type="similarity">
    <text evidence="2">Belongs to the major facilitator superfamily. Sugar transporter (TC 2.A.1.1) family.</text>
</comment>
<dbReference type="GO" id="GO:0015144">
    <property type="term" value="F:carbohydrate transmembrane transporter activity"/>
    <property type="evidence" value="ECO:0007669"/>
    <property type="project" value="InterPro"/>
</dbReference>
<accession>A0A803R7I1</accession>
<keyword evidence="6 7" id="KW-0472">Membrane</keyword>
<evidence type="ECO:0000256" key="2">
    <source>
        <dbReference type="ARBA" id="ARBA00010992"/>
    </source>
</evidence>
<name>A0A803R7I1_CANSA</name>
<dbReference type="AlphaFoldDB" id="A0A803R7I1"/>
<dbReference type="Proteomes" id="UP000596661">
    <property type="component" value="Chromosome 7"/>
</dbReference>
<comment type="subcellular location">
    <subcellularLocation>
        <location evidence="1">Membrane</location>
        <topology evidence="1">Multi-pass membrane protein</topology>
    </subcellularLocation>
</comment>
<sequence>MLIAGIFFIIGTILNAAAINFLMLVLGRLMLGCSVGFANQVNPEASTPIYSLRGLDNFKFFSLSFYWY</sequence>
<protein>
    <recommendedName>
        <fullName evidence="8">Major facilitator superfamily (MFS) profile domain-containing protein</fullName>
    </recommendedName>
</protein>
<keyword evidence="10" id="KW-1185">Reference proteome</keyword>
<dbReference type="EnsemblPlants" id="novel_model_6011_5bd9a17a.1.5bd9b13b">
    <property type="protein sequence ID" value="cds.novel_model_6011_5bd9a17a.1.5bd9b13b"/>
    <property type="gene ID" value="novel_gene_3080_5bd9a17a"/>
</dbReference>
<evidence type="ECO:0000256" key="1">
    <source>
        <dbReference type="ARBA" id="ARBA00004141"/>
    </source>
</evidence>
<dbReference type="PROSITE" id="PS50850">
    <property type="entry name" value="MFS"/>
    <property type="match status" value="1"/>
</dbReference>
<organism evidence="9 10">
    <name type="scientific">Cannabis sativa</name>
    <name type="common">Hemp</name>
    <name type="synonym">Marijuana</name>
    <dbReference type="NCBI Taxonomy" id="3483"/>
    <lineage>
        <taxon>Eukaryota</taxon>
        <taxon>Viridiplantae</taxon>
        <taxon>Streptophyta</taxon>
        <taxon>Embryophyta</taxon>
        <taxon>Tracheophyta</taxon>
        <taxon>Spermatophyta</taxon>
        <taxon>Magnoliopsida</taxon>
        <taxon>eudicotyledons</taxon>
        <taxon>Gunneridae</taxon>
        <taxon>Pentapetalae</taxon>
        <taxon>rosids</taxon>
        <taxon>fabids</taxon>
        <taxon>Rosales</taxon>
        <taxon>Cannabaceae</taxon>
        <taxon>Cannabis</taxon>
    </lineage>
</organism>
<dbReference type="InterPro" id="IPR045262">
    <property type="entry name" value="STP/PLT_plant"/>
</dbReference>
<dbReference type="EMBL" id="UZAU01000632">
    <property type="status" value="NOT_ANNOTATED_CDS"/>
    <property type="molecule type" value="Genomic_DNA"/>
</dbReference>
<dbReference type="Gramene" id="novel_model_6011_5bd9a17a.1.5bd9b13b">
    <property type="protein sequence ID" value="cds.novel_model_6011_5bd9a17a.1.5bd9b13b"/>
    <property type="gene ID" value="novel_gene_3080_5bd9a17a"/>
</dbReference>
<evidence type="ECO:0000313" key="9">
    <source>
        <dbReference type="EnsemblPlants" id="cds.novel_model_6011_5bd9a17a.1.5bd9b13b"/>
    </source>
</evidence>
<dbReference type="InterPro" id="IPR005828">
    <property type="entry name" value="MFS_sugar_transport-like"/>
</dbReference>
<evidence type="ECO:0000256" key="3">
    <source>
        <dbReference type="ARBA" id="ARBA00022448"/>
    </source>
</evidence>
<feature type="transmembrane region" description="Helical" evidence="7">
    <location>
        <begin position="6"/>
        <end position="26"/>
    </location>
</feature>
<dbReference type="InterPro" id="IPR020846">
    <property type="entry name" value="MFS_dom"/>
</dbReference>
<dbReference type="Gene3D" id="1.20.1250.20">
    <property type="entry name" value="MFS general substrate transporter like domains"/>
    <property type="match status" value="1"/>
</dbReference>
<reference evidence="9" key="2">
    <citation type="submission" date="2021-03" db="UniProtKB">
        <authorList>
            <consortium name="EnsemblPlants"/>
        </authorList>
    </citation>
    <scope>IDENTIFICATION</scope>
</reference>